<evidence type="ECO:0000256" key="2">
    <source>
        <dbReference type="ARBA" id="ARBA00035170"/>
    </source>
</evidence>
<dbReference type="GO" id="GO:0006412">
    <property type="term" value="P:translation"/>
    <property type="evidence" value="ECO:0007669"/>
    <property type="project" value="InterPro"/>
</dbReference>
<dbReference type="Gene3D" id="3.30.70.60">
    <property type="match status" value="1"/>
</dbReference>
<dbReference type="GO" id="GO:0070181">
    <property type="term" value="F:small ribosomal subunit rRNA binding"/>
    <property type="evidence" value="ECO:0007669"/>
    <property type="project" value="TreeGrafter"/>
</dbReference>
<dbReference type="SUPFAM" id="SSF54995">
    <property type="entry name" value="Ribosomal protein S6"/>
    <property type="match status" value="1"/>
</dbReference>
<sequence>MALYELCIIVKNMPKASTVSAVKRIADSILDEGGYVSKFESLGTQELPFKLSIHGQIHTKGNYFLINFVAPPTAVSEILDTCRREIDVFRPGVTKIEPQQHSQCTLHEEIQFPSFRPEVLKMIQEAKSRLPKHLKKKGELKKTVIGYNPF</sequence>
<gene>
    <name evidence="4" type="ORF">OTU49_013944</name>
</gene>
<dbReference type="EMBL" id="JARKIK010001808">
    <property type="protein sequence ID" value="KAK8719575.1"/>
    <property type="molecule type" value="Genomic_DNA"/>
</dbReference>
<dbReference type="InterPro" id="IPR014717">
    <property type="entry name" value="Transl_elong_EF1B/ribsomal_bS6"/>
</dbReference>
<evidence type="ECO:0000256" key="1">
    <source>
        <dbReference type="ARBA" id="ARBA00009512"/>
    </source>
</evidence>
<dbReference type="AlphaFoldDB" id="A0AAW0VRW9"/>
<comment type="caution">
    <text evidence="4">The sequence shown here is derived from an EMBL/GenBank/DDBJ whole genome shotgun (WGS) entry which is preliminary data.</text>
</comment>
<organism evidence="4 5">
    <name type="scientific">Cherax quadricarinatus</name>
    <name type="common">Australian red claw crayfish</name>
    <dbReference type="NCBI Taxonomy" id="27406"/>
    <lineage>
        <taxon>Eukaryota</taxon>
        <taxon>Metazoa</taxon>
        <taxon>Ecdysozoa</taxon>
        <taxon>Arthropoda</taxon>
        <taxon>Crustacea</taxon>
        <taxon>Multicrustacea</taxon>
        <taxon>Malacostraca</taxon>
        <taxon>Eumalacostraca</taxon>
        <taxon>Eucarida</taxon>
        <taxon>Decapoda</taxon>
        <taxon>Pleocyemata</taxon>
        <taxon>Astacidea</taxon>
        <taxon>Parastacoidea</taxon>
        <taxon>Parastacidae</taxon>
        <taxon>Cherax</taxon>
    </lineage>
</organism>
<dbReference type="CDD" id="cd15465">
    <property type="entry name" value="bS6_mito"/>
    <property type="match status" value="1"/>
</dbReference>
<accession>A0AAW0VRW9</accession>
<dbReference type="GO" id="GO:0003735">
    <property type="term" value="F:structural constituent of ribosome"/>
    <property type="evidence" value="ECO:0007669"/>
    <property type="project" value="InterPro"/>
</dbReference>
<dbReference type="InterPro" id="IPR000529">
    <property type="entry name" value="Ribosomal_bS6"/>
</dbReference>
<dbReference type="Proteomes" id="UP001445076">
    <property type="component" value="Unassembled WGS sequence"/>
</dbReference>
<dbReference type="InterPro" id="IPR035980">
    <property type="entry name" value="Ribosomal_bS6_sf"/>
</dbReference>
<dbReference type="PANTHER" id="PTHR21011">
    <property type="entry name" value="MITOCHONDRIAL 28S RIBOSOMAL PROTEIN S6"/>
    <property type="match status" value="1"/>
</dbReference>
<dbReference type="PANTHER" id="PTHR21011:SF1">
    <property type="entry name" value="SMALL RIBOSOMAL SUBUNIT PROTEIN BS6M"/>
    <property type="match status" value="1"/>
</dbReference>
<proteinExistence type="inferred from homology"/>
<comment type="similarity">
    <text evidence="1">Belongs to the bacterial ribosomal protein bS6 family.</text>
</comment>
<dbReference type="Pfam" id="PF01250">
    <property type="entry name" value="Ribosomal_S6"/>
    <property type="match status" value="1"/>
</dbReference>
<dbReference type="GO" id="GO:0005763">
    <property type="term" value="C:mitochondrial small ribosomal subunit"/>
    <property type="evidence" value="ECO:0007669"/>
    <property type="project" value="TreeGrafter"/>
</dbReference>
<name>A0AAW0VRW9_CHEQU</name>
<evidence type="ECO:0000313" key="5">
    <source>
        <dbReference type="Proteomes" id="UP001445076"/>
    </source>
</evidence>
<evidence type="ECO:0000256" key="3">
    <source>
        <dbReference type="ARBA" id="ARBA00035365"/>
    </source>
</evidence>
<keyword evidence="5" id="KW-1185">Reference proteome</keyword>
<evidence type="ECO:0000313" key="4">
    <source>
        <dbReference type="EMBL" id="KAK8719575.1"/>
    </source>
</evidence>
<reference evidence="4 5" key="1">
    <citation type="journal article" date="2024" name="BMC Genomics">
        <title>Genome assembly of redclaw crayfish (Cherax quadricarinatus) provides insights into its immune adaptation and hypoxia tolerance.</title>
        <authorList>
            <person name="Liu Z."/>
            <person name="Zheng J."/>
            <person name="Li H."/>
            <person name="Fang K."/>
            <person name="Wang S."/>
            <person name="He J."/>
            <person name="Zhou D."/>
            <person name="Weng S."/>
            <person name="Chi M."/>
            <person name="Gu Z."/>
            <person name="He J."/>
            <person name="Li F."/>
            <person name="Wang M."/>
        </authorList>
    </citation>
    <scope>NUCLEOTIDE SEQUENCE [LARGE SCALE GENOMIC DNA]</scope>
    <source>
        <strain evidence="4">ZL_2023a</strain>
    </source>
</reference>
<protein>
    <recommendedName>
        <fullName evidence="2">Small ribosomal subunit protein bS6m</fullName>
    </recommendedName>
    <alternativeName>
        <fullName evidence="3">28S ribosomal protein S6, mitochondrial</fullName>
    </alternativeName>
</protein>